<dbReference type="PANTHER" id="PTHR24341">
    <property type="entry name" value="HOMEOBOX PROTEIN ENGRAILED"/>
    <property type="match status" value="1"/>
</dbReference>
<evidence type="ECO:0000256" key="3">
    <source>
        <dbReference type="PROSITE-ProRule" id="PRU00108"/>
    </source>
</evidence>
<dbReference type="InterPro" id="IPR001356">
    <property type="entry name" value="HD"/>
</dbReference>
<evidence type="ECO:0000313" key="9">
    <source>
        <dbReference type="WBParaSite" id="EVEC_0000662001-mRNA-1"/>
    </source>
</evidence>
<dbReference type="GO" id="GO:0000978">
    <property type="term" value="F:RNA polymerase II cis-regulatory region sequence-specific DNA binding"/>
    <property type="evidence" value="ECO:0007669"/>
    <property type="project" value="TreeGrafter"/>
</dbReference>
<dbReference type="Pfam" id="PF00046">
    <property type="entry name" value="Homeodomain"/>
    <property type="match status" value="1"/>
</dbReference>
<keyword evidence="2 3" id="KW-0539">Nucleus</keyword>
<dbReference type="AlphaFoldDB" id="A0A0N4V8E4"/>
<feature type="DNA-binding region" description="Homeobox" evidence="3">
    <location>
        <begin position="94"/>
        <end position="144"/>
    </location>
</feature>
<evidence type="ECO:0000313" key="7">
    <source>
        <dbReference type="EMBL" id="VDD91443.1"/>
    </source>
</evidence>
<dbReference type="GO" id="GO:0030182">
    <property type="term" value="P:neuron differentiation"/>
    <property type="evidence" value="ECO:0007669"/>
    <property type="project" value="TreeGrafter"/>
</dbReference>
<sequence length="148" mass="16836">MDASDSTSEDLSSPEPMNRSTESVSPGLKFSVQNILDPDFGKDKIAQASSSAVPEPAAVPFPAWIFCTRYSDRPSSGPRCRRIKRKTTPNSEEEKRPRTAFTAEQLRRLKEQFTDNKYLTEKRRQELAHELGLNESQIKIWFQVCITV</sequence>
<dbReference type="OrthoDB" id="6159439at2759"/>
<feature type="domain" description="Homeobox" evidence="6">
    <location>
        <begin position="92"/>
        <end position="143"/>
    </location>
</feature>
<comment type="subcellular location">
    <subcellularLocation>
        <location evidence="1 3 4">Nucleus</location>
    </subcellularLocation>
</comment>
<keyword evidence="3 4" id="KW-0371">Homeobox</keyword>
<dbReference type="PANTHER" id="PTHR24341:SF6">
    <property type="entry name" value="HOMEOBOX PROTEIN INVECTED"/>
    <property type="match status" value="1"/>
</dbReference>
<dbReference type="WBParaSite" id="EVEC_0000662001-mRNA-1">
    <property type="protein sequence ID" value="EVEC_0000662001-mRNA-1"/>
    <property type="gene ID" value="EVEC_0000662001"/>
</dbReference>
<protein>
    <submittedName>
        <fullName evidence="9">Homeobox domain-containing protein</fullName>
    </submittedName>
</protein>
<keyword evidence="3 4" id="KW-0238">DNA-binding</keyword>
<reference evidence="9" key="1">
    <citation type="submission" date="2017-02" db="UniProtKB">
        <authorList>
            <consortium name="WormBaseParasite"/>
        </authorList>
    </citation>
    <scope>IDENTIFICATION</scope>
</reference>
<feature type="region of interest" description="Disordered" evidence="5">
    <location>
        <begin position="73"/>
        <end position="99"/>
    </location>
</feature>
<accession>A0A0N4V8E4</accession>
<evidence type="ECO:0000256" key="1">
    <source>
        <dbReference type="ARBA" id="ARBA00004123"/>
    </source>
</evidence>
<organism evidence="9">
    <name type="scientific">Enterobius vermicularis</name>
    <name type="common">Human pinworm</name>
    <dbReference type="NCBI Taxonomy" id="51028"/>
    <lineage>
        <taxon>Eukaryota</taxon>
        <taxon>Metazoa</taxon>
        <taxon>Ecdysozoa</taxon>
        <taxon>Nematoda</taxon>
        <taxon>Chromadorea</taxon>
        <taxon>Rhabditida</taxon>
        <taxon>Spirurina</taxon>
        <taxon>Oxyuridomorpha</taxon>
        <taxon>Oxyuroidea</taxon>
        <taxon>Oxyuridae</taxon>
        <taxon>Enterobius</taxon>
    </lineage>
</organism>
<dbReference type="Proteomes" id="UP000274131">
    <property type="component" value="Unassembled WGS sequence"/>
</dbReference>
<proteinExistence type="predicted"/>
<dbReference type="SMART" id="SM00389">
    <property type="entry name" value="HOX"/>
    <property type="match status" value="1"/>
</dbReference>
<evidence type="ECO:0000313" key="8">
    <source>
        <dbReference type="Proteomes" id="UP000274131"/>
    </source>
</evidence>
<dbReference type="CDD" id="cd00086">
    <property type="entry name" value="homeodomain"/>
    <property type="match status" value="1"/>
</dbReference>
<evidence type="ECO:0000259" key="6">
    <source>
        <dbReference type="PROSITE" id="PS50071"/>
    </source>
</evidence>
<dbReference type="GO" id="GO:0005634">
    <property type="term" value="C:nucleus"/>
    <property type="evidence" value="ECO:0007669"/>
    <property type="project" value="UniProtKB-SubCell"/>
</dbReference>
<feature type="region of interest" description="Disordered" evidence="5">
    <location>
        <begin position="1"/>
        <end position="29"/>
    </location>
</feature>
<evidence type="ECO:0000256" key="2">
    <source>
        <dbReference type="ARBA" id="ARBA00023242"/>
    </source>
</evidence>
<dbReference type="STRING" id="51028.A0A0N4V8E4"/>
<reference evidence="7 8" key="2">
    <citation type="submission" date="2018-10" db="EMBL/GenBank/DDBJ databases">
        <authorList>
            <consortium name="Pathogen Informatics"/>
        </authorList>
    </citation>
    <scope>NUCLEOTIDE SEQUENCE [LARGE SCALE GENOMIC DNA]</scope>
</reference>
<dbReference type="InterPro" id="IPR009057">
    <property type="entry name" value="Homeodomain-like_sf"/>
</dbReference>
<name>A0A0N4V8E4_ENTVE</name>
<evidence type="ECO:0000256" key="5">
    <source>
        <dbReference type="SAM" id="MobiDB-lite"/>
    </source>
</evidence>
<feature type="compositionally biased region" description="Polar residues" evidence="5">
    <location>
        <begin position="1"/>
        <end position="11"/>
    </location>
</feature>
<keyword evidence="8" id="KW-1185">Reference proteome</keyword>
<dbReference type="GO" id="GO:0000981">
    <property type="term" value="F:DNA-binding transcription factor activity, RNA polymerase II-specific"/>
    <property type="evidence" value="ECO:0007669"/>
    <property type="project" value="TreeGrafter"/>
</dbReference>
<dbReference type="EMBL" id="UXUI01008414">
    <property type="protein sequence ID" value="VDD91443.1"/>
    <property type="molecule type" value="Genomic_DNA"/>
</dbReference>
<dbReference type="PROSITE" id="PS50071">
    <property type="entry name" value="HOMEOBOX_2"/>
    <property type="match status" value="1"/>
</dbReference>
<dbReference type="Gene3D" id="1.10.10.60">
    <property type="entry name" value="Homeodomain-like"/>
    <property type="match status" value="1"/>
</dbReference>
<gene>
    <name evidence="7" type="ORF">EVEC_LOCUS6194</name>
</gene>
<dbReference type="InterPro" id="IPR050720">
    <property type="entry name" value="Engrailed_Homeobox_TFs"/>
</dbReference>
<dbReference type="SUPFAM" id="SSF46689">
    <property type="entry name" value="Homeodomain-like"/>
    <property type="match status" value="1"/>
</dbReference>
<evidence type="ECO:0000256" key="4">
    <source>
        <dbReference type="RuleBase" id="RU000682"/>
    </source>
</evidence>